<evidence type="ECO:0000256" key="1">
    <source>
        <dbReference type="SAM" id="Phobius"/>
    </source>
</evidence>
<dbReference type="AlphaFoldDB" id="S8EF52"/>
<keyword evidence="3" id="KW-1185">Reference proteome</keyword>
<proteinExistence type="predicted"/>
<keyword evidence="1" id="KW-1133">Transmembrane helix</keyword>
<keyword evidence="1" id="KW-0812">Transmembrane</keyword>
<evidence type="ECO:0000313" key="2">
    <source>
        <dbReference type="EMBL" id="EPS74643.1"/>
    </source>
</evidence>
<evidence type="ECO:0000313" key="3">
    <source>
        <dbReference type="Proteomes" id="UP000015453"/>
    </source>
</evidence>
<reference evidence="2 3" key="1">
    <citation type="journal article" date="2013" name="BMC Genomics">
        <title>The miniature genome of a carnivorous plant Genlisea aurea contains a low number of genes and short non-coding sequences.</title>
        <authorList>
            <person name="Leushkin E.V."/>
            <person name="Sutormin R.A."/>
            <person name="Nabieva E.R."/>
            <person name="Penin A.A."/>
            <person name="Kondrashov A.S."/>
            <person name="Logacheva M.D."/>
        </authorList>
    </citation>
    <scope>NUCLEOTIDE SEQUENCE [LARGE SCALE GENOMIC DNA]</scope>
</reference>
<protein>
    <submittedName>
        <fullName evidence="2">Uncharacterized protein</fullName>
    </submittedName>
</protein>
<accession>S8EF52</accession>
<keyword evidence="1" id="KW-0472">Membrane</keyword>
<dbReference type="EMBL" id="AUSU01000018">
    <property type="protein sequence ID" value="EPS74643.1"/>
    <property type="molecule type" value="Genomic_DNA"/>
</dbReference>
<comment type="caution">
    <text evidence="2">The sequence shown here is derived from an EMBL/GenBank/DDBJ whole genome shotgun (WGS) entry which is preliminary data.</text>
</comment>
<sequence length="119" mass="13364">MELDRSHVRNWKHLNDALHFKPFTLQTIRPLIGIVTSEPKTIDPCPTHSCSNFAYLAHEALAFSPIHFLWPVLNVDVASAAACKDILALFKFGALILSAFILHLWAFTASEESSHHECI</sequence>
<name>S8EF52_9LAMI</name>
<feature type="transmembrane region" description="Helical" evidence="1">
    <location>
        <begin position="86"/>
        <end position="106"/>
    </location>
</feature>
<organism evidence="2 3">
    <name type="scientific">Genlisea aurea</name>
    <dbReference type="NCBI Taxonomy" id="192259"/>
    <lineage>
        <taxon>Eukaryota</taxon>
        <taxon>Viridiplantae</taxon>
        <taxon>Streptophyta</taxon>
        <taxon>Embryophyta</taxon>
        <taxon>Tracheophyta</taxon>
        <taxon>Spermatophyta</taxon>
        <taxon>Magnoliopsida</taxon>
        <taxon>eudicotyledons</taxon>
        <taxon>Gunneridae</taxon>
        <taxon>Pentapetalae</taxon>
        <taxon>asterids</taxon>
        <taxon>lamiids</taxon>
        <taxon>Lamiales</taxon>
        <taxon>Lentibulariaceae</taxon>
        <taxon>Genlisea</taxon>
    </lineage>
</organism>
<dbReference type="Proteomes" id="UP000015453">
    <property type="component" value="Unassembled WGS sequence"/>
</dbReference>
<gene>
    <name evidence="2" type="ORF">M569_00122</name>
</gene>